<name>A0AAD7ARP7_9AGAR</name>
<organism evidence="2 3">
    <name type="scientific">Mycena albidolilacea</name>
    <dbReference type="NCBI Taxonomy" id="1033008"/>
    <lineage>
        <taxon>Eukaryota</taxon>
        <taxon>Fungi</taxon>
        <taxon>Dikarya</taxon>
        <taxon>Basidiomycota</taxon>
        <taxon>Agaricomycotina</taxon>
        <taxon>Agaricomycetes</taxon>
        <taxon>Agaricomycetidae</taxon>
        <taxon>Agaricales</taxon>
        <taxon>Marasmiineae</taxon>
        <taxon>Mycenaceae</taxon>
        <taxon>Mycena</taxon>
    </lineage>
</organism>
<evidence type="ECO:0000313" key="3">
    <source>
        <dbReference type="Proteomes" id="UP001218218"/>
    </source>
</evidence>
<accession>A0AAD7ARP7</accession>
<reference evidence="2" key="1">
    <citation type="submission" date="2023-03" db="EMBL/GenBank/DDBJ databases">
        <title>Massive genome expansion in bonnet fungi (Mycena s.s.) driven by repeated elements and novel gene families across ecological guilds.</title>
        <authorList>
            <consortium name="Lawrence Berkeley National Laboratory"/>
            <person name="Harder C.B."/>
            <person name="Miyauchi S."/>
            <person name="Viragh M."/>
            <person name="Kuo A."/>
            <person name="Thoen E."/>
            <person name="Andreopoulos B."/>
            <person name="Lu D."/>
            <person name="Skrede I."/>
            <person name="Drula E."/>
            <person name="Henrissat B."/>
            <person name="Morin E."/>
            <person name="Kohler A."/>
            <person name="Barry K."/>
            <person name="LaButti K."/>
            <person name="Morin E."/>
            <person name="Salamov A."/>
            <person name="Lipzen A."/>
            <person name="Mereny Z."/>
            <person name="Hegedus B."/>
            <person name="Baldrian P."/>
            <person name="Stursova M."/>
            <person name="Weitz H."/>
            <person name="Taylor A."/>
            <person name="Grigoriev I.V."/>
            <person name="Nagy L.G."/>
            <person name="Martin F."/>
            <person name="Kauserud H."/>
        </authorList>
    </citation>
    <scope>NUCLEOTIDE SEQUENCE</scope>
    <source>
        <strain evidence="2">CBHHK002</strain>
    </source>
</reference>
<sequence>MSPSSTRSKPPRNSCLSARSKPDEIVVFQVPEPVRIDSTPIKIPGRKKISWETVSSLPSFWVLNLARRGSPLAPVPFNPLAQRRHKTKGKRPGTIYPLELVIEGTNTSSYIFLDAWDSTSDASNYERLPITLSEFTHTMWTVNQTAGVVTASGFANTTFHALDAYGSTGKVVKIRAVHKVLPSARISLTQSLSTIARTPRSPSDMPVPQNCVWNNTSRLFLMGITLLGSWGLVACRLDARNRKKK</sequence>
<dbReference type="Proteomes" id="UP001218218">
    <property type="component" value="Unassembled WGS sequence"/>
</dbReference>
<protein>
    <submittedName>
        <fullName evidence="2">Uncharacterized protein</fullName>
    </submittedName>
</protein>
<comment type="caution">
    <text evidence="2">The sequence shown here is derived from an EMBL/GenBank/DDBJ whole genome shotgun (WGS) entry which is preliminary data.</text>
</comment>
<proteinExistence type="predicted"/>
<gene>
    <name evidence="2" type="ORF">DFH08DRAFT_797289</name>
</gene>
<feature type="region of interest" description="Disordered" evidence="1">
    <location>
        <begin position="1"/>
        <end position="20"/>
    </location>
</feature>
<evidence type="ECO:0000313" key="2">
    <source>
        <dbReference type="EMBL" id="KAJ7366295.1"/>
    </source>
</evidence>
<keyword evidence="3" id="KW-1185">Reference proteome</keyword>
<dbReference type="EMBL" id="JARIHO010000002">
    <property type="protein sequence ID" value="KAJ7366295.1"/>
    <property type="molecule type" value="Genomic_DNA"/>
</dbReference>
<dbReference type="AlphaFoldDB" id="A0AAD7ARP7"/>
<evidence type="ECO:0000256" key="1">
    <source>
        <dbReference type="SAM" id="MobiDB-lite"/>
    </source>
</evidence>